<keyword evidence="3" id="KW-1185">Reference proteome</keyword>
<dbReference type="Proteomes" id="UP000269221">
    <property type="component" value="Unassembled WGS sequence"/>
</dbReference>
<accession>A0A3M0KT58</accession>
<dbReference type="AlphaFoldDB" id="A0A3M0KT58"/>
<evidence type="ECO:0000313" key="2">
    <source>
        <dbReference type="EMBL" id="RMC16096.1"/>
    </source>
</evidence>
<comment type="caution">
    <text evidence="2">The sequence shown here is derived from an EMBL/GenBank/DDBJ whole genome shotgun (WGS) entry which is preliminary data.</text>
</comment>
<reference evidence="2 3" key="1">
    <citation type="submission" date="2018-07" db="EMBL/GenBank/DDBJ databases">
        <title>A high quality draft genome assembly of the barn swallow (H. rustica rustica).</title>
        <authorList>
            <person name="Formenti G."/>
            <person name="Chiara M."/>
            <person name="Poveda L."/>
            <person name="Francoijs K.-J."/>
            <person name="Bonisoli-Alquati A."/>
            <person name="Canova L."/>
            <person name="Gianfranceschi L."/>
            <person name="Horner D.S."/>
            <person name="Saino N."/>
        </authorList>
    </citation>
    <scope>NUCLEOTIDE SEQUENCE [LARGE SCALE GENOMIC DNA]</scope>
    <source>
        <strain evidence="2">Chelidonia</strain>
        <tissue evidence="2">Blood</tissue>
    </source>
</reference>
<gene>
    <name evidence="2" type="ORF">DUI87_08305</name>
</gene>
<protein>
    <submittedName>
        <fullName evidence="2">Uncharacterized protein</fullName>
    </submittedName>
</protein>
<proteinExistence type="predicted"/>
<evidence type="ECO:0000256" key="1">
    <source>
        <dbReference type="SAM" id="MobiDB-lite"/>
    </source>
</evidence>
<organism evidence="2 3">
    <name type="scientific">Hirundo rustica rustica</name>
    <dbReference type="NCBI Taxonomy" id="333673"/>
    <lineage>
        <taxon>Eukaryota</taxon>
        <taxon>Metazoa</taxon>
        <taxon>Chordata</taxon>
        <taxon>Craniata</taxon>
        <taxon>Vertebrata</taxon>
        <taxon>Euteleostomi</taxon>
        <taxon>Archelosauria</taxon>
        <taxon>Archosauria</taxon>
        <taxon>Dinosauria</taxon>
        <taxon>Saurischia</taxon>
        <taxon>Theropoda</taxon>
        <taxon>Coelurosauria</taxon>
        <taxon>Aves</taxon>
        <taxon>Neognathae</taxon>
        <taxon>Neoaves</taxon>
        <taxon>Telluraves</taxon>
        <taxon>Australaves</taxon>
        <taxon>Passeriformes</taxon>
        <taxon>Sylvioidea</taxon>
        <taxon>Hirundinidae</taxon>
        <taxon>Hirundo</taxon>
    </lineage>
</organism>
<sequence length="145" mass="16525">MNSNGLLCRRAKCDNNPEHVQISWNTNEEQEAETTPDKEGLNSADGEQRIQDDRKMQKDKKDVQRTQTEGHPPKPEHFRAAAIQDDKDNYSIIDKSQAHFSEEVPNSKITRRKKLQLNANRLSLARGILKTQPELLQGGDSHTPK</sequence>
<dbReference type="EMBL" id="QRBI01000104">
    <property type="protein sequence ID" value="RMC16096.1"/>
    <property type="molecule type" value="Genomic_DNA"/>
</dbReference>
<feature type="region of interest" description="Disordered" evidence="1">
    <location>
        <begin position="14"/>
        <end position="78"/>
    </location>
</feature>
<feature type="compositionally biased region" description="Basic and acidic residues" evidence="1">
    <location>
        <begin position="35"/>
        <end position="64"/>
    </location>
</feature>
<name>A0A3M0KT58_HIRRU</name>
<evidence type="ECO:0000313" key="3">
    <source>
        <dbReference type="Proteomes" id="UP000269221"/>
    </source>
</evidence>